<proteinExistence type="inferred from homology"/>
<feature type="compositionally biased region" description="Basic and acidic residues" evidence="11">
    <location>
        <begin position="23"/>
        <end position="32"/>
    </location>
</feature>
<keyword evidence="13" id="KW-1185">Reference proteome</keyword>
<comment type="subcellular location">
    <subcellularLocation>
        <location evidence="2">Cell membrane</location>
        <topology evidence="2">Single-pass membrane protein</topology>
    </subcellularLocation>
</comment>
<dbReference type="GO" id="GO:0006935">
    <property type="term" value="P:chemotaxis"/>
    <property type="evidence" value="ECO:0007669"/>
    <property type="project" value="UniProtKB-KW"/>
</dbReference>
<dbReference type="GO" id="GO:0005886">
    <property type="term" value="C:plasma membrane"/>
    <property type="evidence" value="ECO:0007669"/>
    <property type="project" value="UniProtKB-SubCell"/>
</dbReference>
<keyword evidence="12" id="KW-0966">Cell projection</keyword>
<keyword evidence="8 10" id="KW-1133">Transmembrane helix</keyword>
<sequence length="228" mass="26099">MANKEKDQSTDQDLSLDQDELDTDRGREKVELDLDDAPFLEEEEEELEAGEDHQGSRDQGDDTHDEDQKAPVPWWKQKKTFAAGAAALLILLLVTGYFLVSPEDEPPPPDPAPREVVDDPIEEPEKDLSEIIVDMEPFMVEFEADNNIRFLKARFSLSVLGDDMAREVQDKKLVLRDSIYYFLRNKDGSFLQNSANTDEITRDLMSVLEQYLGRDQLNNIVIEDYSVM</sequence>
<comment type="similarity">
    <text evidence="3 10">Belongs to the FliL family.</text>
</comment>
<dbReference type="GO" id="GO:0071973">
    <property type="term" value="P:bacterial-type flagellum-dependent cell motility"/>
    <property type="evidence" value="ECO:0007669"/>
    <property type="project" value="InterPro"/>
</dbReference>
<protein>
    <recommendedName>
        <fullName evidence="10">Flagellar protein FliL</fullName>
    </recommendedName>
</protein>
<keyword evidence="7 10" id="KW-0283">Flagellar rotation</keyword>
<keyword evidence="4 10" id="KW-1003">Cell membrane</keyword>
<keyword evidence="5 10" id="KW-0145">Chemotaxis</keyword>
<dbReference type="RefSeq" id="WP_008869090.1">
    <property type="nucleotide sequence ID" value="NZ_ACJN02000001.1"/>
</dbReference>
<keyword evidence="9 10" id="KW-0472">Membrane</keyword>
<keyword evidence="6 10" id="KW-0812">Transmembrane</keyword>
<feature type="region of interest" description="Disordered" evidence="11">
    <location>
        <begin position="1"/>
        <end position="72"/>
    </location>
</feature>
<evidence type="ECO:0000313" key="12">
    <source>
        <dbReference type="EMBL" id="EFI35962.1"/>
    </source>
</evidence>
<evidence type="ECO:0000256" key="7">
    <source>
        <dbReference type="ARBA" id="ARBA00022779"/>
    </source>
</evidence>
<keyword evidence="12" id="KW-0282">Flagellum</keyword>
<evidence type="ECO:0000256" key="10">
    <source>
        <dbReference type="RuleBase" id="RU364125"/>
    </source>
</evidence>
<dbReference type="GO" id="GO:0009425">
    <property type="term" value="C:bacterial-type flagellum basal body"/>
    <property type="evidence" value="ECO:0007669"/>
    <property type="project" value="InterPro"/>
</dbReference>
<gene>
    <name evidence="12" type="ORF">Dthio_PD3404</name>
</gene>
<evidence type="ECO:0000256" key="5">
    <source>
        <dbReference type="ARBA" id="ARBA00022500"/>
    </source>
</evidence>
<dbReference type="AlphaFoldDB" id="D6SMQ1"/>
<dbReference type="OrthoDB" id="5470759at2"/>
<reference evidence="12" key="1">
    <citation type="submission" date="2010-05" db="EMBL/GenBank/DDBJ databases">
        <title>The draft genome of Desulfonatronospira thiodismutans ASO3-1.</title>
        <authorList>
            <consortium name="US DOE Joint Genome Institute (JGI-PGF)"/>
            <person name="Lucas S."/>
            <person name="Copeland A."/>
            <person name="Lapidus A."/>
            <person name="Cheng J.-F."/>
            <person name="Bruce D."/>
            <person name="Goodwin L."/>
            <person name="Pitluck S."/>
            <person name="Chertkov O."/>
            <person name="Brettin T."/>
            <person name="Detter J.C."/>
            <person name="Han C."/>
            <person name="Land M.L."/>
            <person name="Hauser L."/>
            <person name="Kyrpides N."/>
            <person name="Mikhailova N."/>
            <person name="Muyzer G."/>
            <person name="Woyke T."/>
        </authorList>
    </citation>
    <scope>NUCLEOTIDE SEQUENCE [LARGE SCALE GENOMIC DNA]</scope>
    <source>
        <strain evidence="12">ASO3-1</strain>
    </source>
</reference>
<evidence type="ECO:0000313" key="13">
    <source>
        <dbReference type="Proteomes" id="UP000005496"/>
    </source>
</evidence>
<dbReference type="InterPro" id="IPR005503">
    <property type="entry name" value="FliL"/>
</dbReference>
<evidence type="ECO:0000256" key="1">
    <source>
        <dbReference type="ARBA" id="ARBA00002254"/>
    </source>
</evidence>
<evidence type="ECO:0000256" key="9">
    <source>
        <dbReference type="ARBA" id="ARBA00023136"/>
    </source>
</evidence>
<dbReference type="Pfam" id="PF03748">
    <property type="entry name" value="FliL"/>
    <property type="match status" value="1"/>
</dbReference>
<dbReference type="Proteomes" id="UP000005496">
    <property type="component" value="Unassembled WGS sequence"/>
</dbReference>
<dbReference type="EMBL" id="ACJN02000001">
    <property type="protein sequence ID" value="EFI35962.1"/>
    <property type="molecule type" value="Genomic_DNA"/>
</dbReference>
<feature type="compositionally biased region" description="Acidic residues" evidence="11">
    <location>
        <begin position="33"/>
        <end position="49"/>
    </location>
</feature>
<comment type="function">
    <text evidence="1 10">Controls the rotational direction of flagella during chemotaxis.</text>
</comment>
<comment type="caution">
    <text evidence="12">The sequence shown here is derived from an EMBL/GenBank/DDBJ whole genome shotgun (WGS) entry which is preliminary data.</text>
</comment>
<organism evidence="12 13">
    <name type="scientific">Desulfonatronospira thiodismutans ASO3-1</name>
    <dbReference type="NCBI Taxonomy" id="555779"/>
    <lineage>
        <taxon>Bacteria</taxon>
        <taxon>Pseudomonadati</taxon>
        <taxon>Thermodesulfobacteriota</taxon>
        <taxon>Desulfovibrionia</taxon>
        <taxon>Desulfovibrionales</taxon>
        <taxon>Desulfonatronovibrionaceae</taxon>
        <taxon>Desulfonatronospira</taxon>
    </lineage>
</organism>
<dbReference type="eggNOG" id="COG1580">
    <property type="taxonomic scope" value="Bacteria"/>
</dbReference>
<feature type="transmembrane region" description="Helical" evidence="10">
    <location>
        <begin position="81"/>
        <end position="100"/>
    </location>
</feature>
<feature type="compositionally biased region" description="Basic and acidic residues" evidence="11">
    <location>
        <begin position="50"/>
        <end position="69"/>
    </location>
</feature>
<name>D6SMQ1_9BACT</name>
<accession>D6SMQ1</accession>
<evidence type="ECO:0000256" key="2">
    <source>
        <dbReference type="ARBA" id="ARBA00004162"/>
    </source>
</evidence>
<evidence type="ECO:0000256" key="3">
    <source>
        <dbReference type="ARBA" id="ARBA00008281"/>
    </source>
</evidence>
<keyword evidence="12" id="KW-0969">Cilium</keyword>
<evidence type="ECO:0000256" key="8">
    <source>
        <dbReference type="ARBA" id="ARBA00022989"/>
    </source>
</evidence>
<evidence type="ECO:0000256" key="4">
    <source>
        <dbReference type="ARBA" id="ARBA00022475"/>
    </source>
</evidence>
<evidence type="ECO:0000256" key="6">
    <source>
        <dbReference type="ARBA" id="ARBA00022692"/>
    </source>
</evidence>
<evidence type="ECO:0000256" key="11">
    <source>
        <dbReference type="SAM" id="MobiDB-lite"/>
    </source>
</evidence>